<sequence length="416" mass="46309">MSEDIERNLDTQSRRLDDIEDLIRATLDDQEPAVQRTRGSHRQTYDELTTFNDHVRTQREWTEIDLDSALTEQQRQAWELWQHKHRLTWSASDLVTVGAVGVIGMLCTWFDASIDRTIRDRLKPLVSSDIVSGWEKAGKRLPIDYMGPGFGGRAHRIKSAGHDLARPIEAIRQIMAGEFRGHLWQAGGATPVAVGGNFRQVDTWAEAALRLAQHLLADVITPMSLPIPGMSFLYESDSKALRDFALHAYSGLEAGSGWSVRNGIVTPGMTVLVTEILVRTYVHLDVYQQTGTARLDPPHTRRRNELLLASHSLISAISLGKVAAQMTAHYYSGNYVRAVHPSHIRHANIPALLRTGALAGTVVNDAYRASKIPSARSWNDLISATAQPWQLDLVNSIENLSSTELPAEHDPFNDLP</sequence>
<accession>A0AAX3ZZ25</accession>
<organism evidence="1 2">
    <name type="scientific">Rhodococcus erythropolis</name>
    <name type="common">Arthrobacter picolinophilus</name>
    <dbReference type="NCBI Taxonomy" id="1833"/>
    <lineage>
        <taxon>Bacteria</taxon>
        <taxon>Bacillati</taxon>
        <taxon>Actinomycetota</taxon>
        <taxon>Actinomycetes</taxon>
        <taxon>Mycobacteriales</taxon>
        <taxon>Nocardiaceae</taxon>
        <taxon>Rhodococcus</taxon>
        <taxon>Rhodococcus erythropolis group</taxon>
    </lineage>
</organism>
<dbReference type="AlphaFoldDB" id="A0AAX3ZZ25"/>
<dbReference type="EMBL" id="CP133191">
    <property type="protein sequence ID" value="WMN03101.1"/>
    <property type="molecule type" value="Genomic_DNA"/>
</dbReference>
<geneLocation type="plasmid" evidence="1 2">
    <name>pMGMM8_1</name>
</geneLocation>
<proteinExistence type="predicted"/>
<gene>
    <name evidence="1" type="ORF">QIE55_32355</name>
</gene>
<evidence type="ECO:0000313" key="2">
    <source>
        <dbReference type="Proteomes" id="UP001230933"/>
    </source>
</evidence>
<name>A0AAX3ZZ25_RHOER</name>
<evidence type="ECO:0000313" key="1">
    <source>
        <dbReference type="EMBL" id="WMN03101.1"/>
    </source>
</evidence>
<evidence type="ECO:0008006" key="3">
    <source>
        <dbReference type="Google" id="ProtNLM"/>
    </source>
</evidence>
<protein>
    <recommendedName>
        <fullName evidence="3">DUF2236 domain-containing protein</fullName>
    </recommendedName>
</protein>
<dbReference type="Proteomes" id="UP001230933">
    <property type="component" value="Plasmid pMGMM8_1"/>
</dbReference>
<reference evidence="1" key="1">
    <citation type="submission" date="2023-08" db="EMBL/GenBank/DDBJ databases">
        <title>Isolation and Characterization of Rhodococcus erythropolis MGMM8.</title>
        <authorList>
            <person name="Diabankana R.G.C."/>
            <person name="Afordoanyi D.M."/>
            <person name="Validov S.Z."/>
        </authorList>
    </citation>
    <scope>NUCLEOTIDE SEQUENCE</scope>
    <source>
        <strain evidence="1">MGMM8</strain>
        <plasmid evidence="1">pMGMM8_1</plasmid>
    </source>
</reference>
<keyword evidence="1" id="KW-0614">Plasmid</keyword>
<dbReference type="RefSeq" id="WP_308372623.1">
    <property type="nucleotide sequence ID" value="NZ_CP133191.1"/>
</dbReference>